<dbReference type="GO" id="GO:0046872">
    <property type="term" value="F:metal ion binding"/>
    <property type="evidence" value="ECO:0007669"/>
    <property type="project" value="UniProtKB-KW"/>
</dbReference>
<feature type="binding site" evidence="2">
    <location>
        <position position="177"/>
    </location>
    <ligand>
        <name>Fe cation</name>
        <dbReference type="ChEBI" id="CHEBI:24875"/>
        <label>1</label>
    </ligand>
</feature>
<dbReference type="Gene3D" id="3.60.21.10">
    <property type="match status" value="1"/>
</dbReference>
<protein>
    <submittedName>
        <fullName evidence="3">YmdB family metallophosphoesterase</fullName>
    </submittedName>
</protein>
<feature type="active site" description="Proton donor" evidence="1">
    <location>
        <position position="69"/>
    </location>
</feature>
<dbReference type="EMBL" id="DVJK01000036">
    <property type="protein sequence ID" value="HIS66165.1"/>
    <property type="molecule type" value="Genomic_DNA"/>
</dbReference>
<evidence type="ECO:0000313" key="4">
    <source>
        <dbReference type="Proteomes" id="UP000824001"/>
    </source>
</evidence>
<reference evidence="3" key="1">
    <citation type="submission" date="2020-10" db="EMBL/GenBank/DDBJ databases">
        <authorList>
            <person name="Gilroy R."/>
        </authorList>
    </citation>
    <scope>NUCLEOTIDE SEQUENCE</scope>
    <source>
        <strain evidence="3">ChiHjej10B9-9673</strain>
    </source>
</reference>
<feature type="binding site" evidence="2">
    <location>
        <position position="42"/>
    </location>
    <ligand>
        <name>Fe cation</name>
        <dbReference type="ChEBI" id="CHEBI:24875"/>
        <label>1</label>
    </ligand>
</feature>
<dbReference type="InterPro" id="IPR029052">
    <property type="entry name" value="Metallo-depent_PP-like"/>
</dbReference>
<feature type="binding site" evidence="2">
    <location>
        <position position="41"/>
    </location>
    <ligand>
        <name>Fe cation</name>
        <dbReference type="ChEBI" id="CHEBI:24875"/>
        <label>1</label>
    </ligand>
</feature>
<accession>A0A9D1FCC0</accession>
<name>A0A9D1FCC0_9FIRM</name>
<comment type="caution">
    <text evidence="3">The sequence shown here is derived from an EMBL/GenBank/DDBJ whole genome shotgun (WGS) entry which is preliminary data.</text>
</comment>
<organism evidence="3 4">
    <name type="scientific">Candidatus Scatomorpha merdipullorum</name>
    <dbReference type="NCBI Taxonomy" id="2840927"/>
    <lineage>
        <taxon>Bacteria</taxon>
        <taxon>Bacillati</taxon>
        <taxon>Bacillota</taxon>
        <taxon>Clostridia</taxon>
        <taxon>Eubacteriales</taxon>
        <taxon>Candidatus Scatomorpha</taxon>
    </lineage>
</organism>
<dbReference type="Pfam" id="PF13277">
    <property type="entry name" value="YmdB"/>
    <property type="match status" value="1"/>
</dbReference>
<feature type="binding site" evidence="2">
    <location>
        <position position="10"/>
    </location>
    <ligand>
        <name>Fe cation</name>
        <dbReference type="ChEBI" id="CHEBI:24875"/>
        <label>1</label>
    </ligand>
</feature>
<feature type="binding site" evidence="2">
    <location>
        <position position="41"/>
    </location>
    <ligand>
        <name>Fe cation</name>
        <dbReference type="ChEBI" id="CHEBI:24875"/>
        <label>2</label>
    </ligand>
</feature>
<dbReference type="SUPFAM" id="SSF56300">
    <property type="entry name" value="Metallo-dependent phosphatases"/>
    <property type="match status" value="1"/>
</dbReference>
<evidence type="ECO:0000256" key="1">
    <source>
        <dbReference type="PIRSR" id="PIRSR004789-50"/>
    </source>
</evidence>
<evidence type="ECO:0000313" key="3">
    <source>
        <dbReference type="EMBL" id="HIS66165.1"/>
    </source>
</evidence>
<dbReference type="GO" id="GO:0004113">
    <property type="term" value="F:2',3'-cyclic-nucleotide 3'-phosphodiesterase activity"/>
    <property type="evidence" value="ECO:0007669"/>
    <property type="project" value="TreeGrafter"/>
</dbReference>
<reference evidence="3" key="2">
    <citation type="journal article" date="2021" name="PeerJ">
        <title>Extensive microbial diversity within the chicken gut microbiome revealed by metagenomics and culture.</title>
        <authorList>
            <person name="Gilroy R."/>
            <person name="Ravi A."/>
            <person name="Getino M."/>
            <person name="Pursley I."/>
            <person name="Horton D.L."/>
            <person name="Alikhan N.F."/>
            <person name="Baker D."/>
            <person name="Gharbi K."/>
            <person name="Hall N."/>
            <person name="Watson M."/>
            <person name="Adriaenssens E.M."/>
            <person name="Foster-Nyarko E."/>
            <person name="Jarju S."/>
            <person name="Secka A."/>
            <person name="Antonio M."/>
            <person name="Oren A."/>
            <person name="Chaudhuri R.R."/>
            <person name="La Ragione R."/>
            <person name="Hildebrand F."/>
            <person name="Pallen M.J."/>
        </authorList>
    </citation>
    <scope>NUCLEOTIDE SEQUENCE</scope>
    <source>
        <strain evidence="3">ChiHjej10B9-9673</strain>
    </source>
</reference>
<feature type="binding site" evidence="2">
    <location>
        <position position="150"/>
    </location>
    <ligand>
        <name>Fe cation</name>
        <dbReference type="ChEBI" id="CHEBI:24875"/>
        <label>2</label>
    </ligand>
</feature>
<dbReference type="PANTHER" id="PTHR36303">
    <property type="entry name" value="2',3'-CYCLIC-NUCLEOTIDE 2'-PHOSPHODIESTERASE"/>
    <property type="match status" value="1"/>
</dbReference>
<gene>
    <name evidence="3" type="ORF">IAC18_01250</name>
</gene>
<feature type="binding site" evidence="2">
    <location>
        <position position="68"/>
    </location>
    <ligand>
        <name>Fe cation</name>
        <dbReference type="ChEBI" id="CHEBI:24875"/>
        <label>2</label>
    </ligand>
</feature>
<dbReference type="PANTHER" id="PTHR36303:SF1">
    <property type="entry name" value="2',3'-CYCLIC-NUCLEOTIDE 2'-PHOSPHODIESTERASE"/>
    <property type="match status" value="1"/>
</dbReference>
<dbReference type="InterPro" id="IPR005235">
    <property type="entry name" value="YmdB-like"/>
</dbReference>
<sequence length="257" mass="27777">MAYRVLAVGDTVGSPGLEYVRRQLRAIRRELNADFVCVNGENANVVGVTPRQVDGLLSAGADCVTLGNHTWTRWELQPYLDEEPRVLRPANFAPQCPGRGMASFDSPAGPVTVINLIGRFTLDPNTDNPFLTADALLEEAPRGIVLVDFHAEATSEKAAMGYYLDGRVSAVWGTHTHVQTSDARVLPEGTGFITDLGMTGPAESCIGIKPEQSIGKFLGDVPRRYECASGPAKLEGALFTIDEASGRCLEARAVRYR</sequence>
<feature type="binding site" evidence="2">
    <location>
        <position position="175"/>
    </location>
    <ligand>
        <name>Fe cation</name>
        <dbReference type="ChEBI" id="CHEBI:24875"/>
        <label>2</label>
    </ligand>
</feature>
<proteinExistence type="predicted"/>
<dbReference type="Proteomes" id="UP000824001">
    <property type="component" value="Unassembled WGS sequence"/>
</dbReference>
<keyword evidence="2" id="KW-0479">Metal-binding</keyword>
<evidence type="ECO:0000256" key="2">
    <source>
        <dbReference type="PIRSR" id="PIRSR004789-51"/>
    </source>
</evidence>
<dbReference type="PIRSF" id="PIRSF004789">
    <property type="entry name" value="DR1281"/>
    <property type="match status" value="1"/>
</dbReference>
<dbReference type="AlphaFoldDB" id="A0A9D1FCC0"/>